<keyword evidence="3" id="KW-1185">Reference proteome</keyword>
<dbReference type="STRING" id="644548.SCNU_18317"/>
<dbReference type="eggNOG" id="ENOG5031ZUQ">
    <property type="taxonomic scope" value="Bacteria"/>
</dbReference>
<keyword evidence="1" id="KW-0472">Membrane</keyword>
<comment type="caution">
    <text evidence="2">The sequence shown here is derived from an EMBL/GenBank/DDBJ whole genome shotgun (WGS) entry which is preliminary data.</text>
</comment>
<dbReference type="RefSeq" id="WP_009680856.1">
    <property type="nucleotide sequence ID" value="NZ_AEUD01000021.1"/>
</dbReference>
<dbReference type="AlphaFoldDB" id="F1YP57"/>
<dbReference type="Proteomes" id="UP000035065">
    <property type="component" value="Unassembled WGS sequence"/>
</dbReference>
<protein>
    <submittedName>
        <fullName evidence="2">Uncharacterized protein</fullName>
    </submittedName>
</protein>
<evidence type="ECO:0000313" key="3">
    <source>
        <dbReference type="Proteomes" id="UP000035065"/>
    </source>
</evidence>
<proteinExistence type="predicted"/>
<dbReference type="EMBL" id="AEUD01000021">
    <property type="protein sequence ID" value="EGD53506.1"/>
    <property type="molecule type" value="Genomic_DNA"/>
</dbReference>
<organism evidence="2 3">
    <name type="scientific">Gordonia neofelifaecis NRRL B-59395</name>
    <dbReference type="NCBI Taxonomy" id="644548"/>
    <lineage>
        <taxon>Bacteria</taxon>
        <taxon>Bacillati</taxon>
        <taxon>Actinomycetota</taxon>
        <taxon>Actinomycetes</taxon>
        <taxon>Mycobacteriales</taxon>
        <taxon>Gordoniaceae</taxon>
        <taxon>Gordonia</taxon>
    </lineage>
</organism>
<sequence>MAQGKESNSGCLGIVGVVLVVGVIAMIPKAVWIAIGVIAGLAVLVWIGVGLHRAWTNRRASRRAEMEEHRVRQEAAVRQQRVETLGAANSQCVEESLAAAREVAESEAALVGWLGDVDFTADIDQIVASFERVRSLRRVAGELGRLDEPNDDDRRLLAEAREAATRLEAAATARAQLIVRCAEEARRIDESIQRERDEARTADERDRLHRELTGMLYGTENAPAGGQPESAADRVMARVAGYREIKEQIVRAREPDVG</sequence>
<accession>F1YP57</accession>
<evidence type="ECO:0000256" key="1">
    <source>
        <dbReference type="SAM" id="Phobius"/>
    </source>
</evidence>
<keyword evidence="1" id="KW-0812">Transmembrane</keyword>
<evidence type="ECO:0000313" key="2">
    <source>
        <dbReference type="EMBL" id="EGD53506.1"/>
    </source>
</evidence>
<reference evidence="2 3" key="1">
    <citation type="journal article" date="2011" name="J. Bacteriol.">
        <title>Draft Genome Sequence of Gordonia neofelifaecis NRRL B-59395, a Cholesterol-Degrading Actinomycete.</title>
        <authorList>
            <person name="Ge F."/>
            <person name="Li W."/>
            <person name="Chen G."/>
            <person name="Liu Y."/>
            <person name="Zhang G."/>
            <person name="Yong B."/>
            <person name="Wang Q."/>
            <person name="Wang N."/>
            <person name="Huang Z."/>
            <person name="Li W."/>
            <person name="Wang J."/>
            <person name="Wu C."/>
            <person name="Xie Q."/>
            <person name="Liu G."/>
        </authorList>
    </citation>
    <scope>NUCLEOTIDE SEQUENCE [LARGE SCALE GENOMIC DNA]</scope>
    <source>
        <strain evidence="2 3">NRRL B-59395</strain>
    </source>
</reference>
<gene>
    <name evidence="2" type="ORF">SCNU_18317</name>
</gene>
<feature type="transmembrane region" description="Helical" evidence="1">
    <location>
        <begin position="33"/>
        <end position="55"/>
    </location>
</feature>
<dbReference type="OrthoDB" id="4379311at2"/>
<feature type="transmembrane region" description="Helical" evidence="1">
    <location>
        <begin position="7"/>
        <end position="27"/>
    </location>
</feature>
<keyword evidence="1" id="KW-1133">Transmembrane helix</keyword>
<name>F1YP57_9ACTN</name>